<keyword evidence="3" id="KW-1185">Reference proteome</keyword>
<reference evidence="2" key="1">
    <citation type="submission" date="2022-01" db="EMBL/GenBank/DDBJ databases">
        <authorList>
            <person name="King R."/>
        </authorList>
    </citation>
    <scope>NUCLEOTIDE SEQUENCE</scope>
</reference>
<accession>A0A9N9QNQ2</accession>
<dbReference type="AlphaFoldDB" id="A0A9N9QNQ2"/>
<sequence>MSETIEAQAVDAVDVPAQFSGLQPKAKVVSTPPPTLAKLMASLQRHLMDDNIDISPEMQESIRRFTTIKPKVKAETSTNQGKHAAVVYKEVTVEEMNAVKKSGLDASLEDLISCVRQKAKFLYDNEYMMTMLDFILKFNSFTPSGGLKAEGDSGITCRDFTYETNLMSQELKIKMRKRKPPFLWIMIHVVWELTRSTDEIIDFINGKSIWNKIESLVNSQLIRKPEDAVEVNRFDGRFSRRNLKIVLAKNKIEQVIRLSDLERSLPKITKRTREEGDEGIALFASVKRSRGDKQEEEDIKLMDITSTGYKPYLGNKDPTKDTIDSSNGSSIILCSPRNRFYVEKTRSQKLDETKQLMKDLFDEHETENVDEDSDQRNSQKRYEDEDKDSDEDEDDEPNGDDDY</sequence>
<dbReference type="EMBL" id="OU892285">
    <property type="protein sequence ID" value="CAG9773442.1"/>
    <property type="molecule type" value="Genomic_DNA"/>
</dbReference>
<feature type="region of interest" description="Disordered" evidence="1">
    <location>
        <begin position="351"/>
        <end position="403"/>
    </location>
</feature>
<feature type="compositionally biased region" description="Basic and acidic residues" evidence="1">
    <location>
        <begin position="374"/>
        <end position="384"/>
    </location>
</feature>
<proteinExistence type="predicted"/>
<feature type="compositionally biased region" description="Acidic residues" evidence="1">
    <location>
        <begin position="385"/>
        <end position="403"/>
    </location>
</feature>
<feature type="compositionally biased region" description="Basic and acidic residues" evidence="1">
    <location>
        <begin position="351"/>
        <end position="367"/>
    </location>
</feature>
<evidence type="ECO:0000313" key="3">
    <source>
        <dbReference type="Proteomes" id="UP001152799"/>
    </source>
</evidence>
<organism evidence="2 3">
    <name type="scientific">Ceutorhynchus assimilis</name>
    <name type="common">cabbage seed weevil</name>
    <dbReference type="NCBI Taxonomy" id="467358"/>
    <lineage>
        <taxon>Eukaryota</taxon>
        <taxon>Metazoa</taxon>
        <taxon>Ecdysozoa</taxon>
        <taxon>Arthropoda</taxon>
        <taxon>Hexapoda</taxon>
        <taxon>Insecta</taxon>
        <taxon>Pterygota</taxon>
        <taxon>Neoptera</taxon>
        <taxon>Endopterygota</taxon>
        <taxon>Coleoptera</taxon>
        <taxon>Polyphaga</taxon>
        <taxon>Cucujiformia</taxon>
        <taxon>Curculionidae</taxon>
        <taxon>Ceutorhynchinae</taxon>
        <taxon>Ceutorhynchus</taxon>
    </lineage>
</organism>
<gene>
    <name evidence="2" type="ORF">CEUTPL_LOCUS13833</name>
</gene>
<evidence type="ECO:0000313" key="2">
    <source>
        <dbReference type="EMBL" id="CAG9773442.1"/>
    </source>
</evidence>
<name>A0A9N9QNQ2_9CUCU</name>
<evidence type="ECO:0000256" key="1">
    <source>
        <dbReference type="SAM" id="MobiDB-lite"/>
    </source>
</evidence>
<protein>
    <submittedName>
        <fullName evidence="2">Uncharacterized protein</fullName>
    </submittedName>
</protein>
<dbReference type="Proteomes" id="UP001152799">
    <property type="component" value="Chromosome 9"/>
</dbReference>